<evidence type="ECO:0000256" key="5">
    <source>
        <dbReference type="PROSITE-ProRule" id="PRU00335"/>
    </source>
</evidence>
<dbReference type="SUPFAM" id="SSF48498">
    <property type="entry name" value="Tetracyclin repressor-like, C-terminal domain"/>
    <property type="match status" value="1"/>
</dbReference>
<dbReference type="PROSITE" id="PS50977">
    <property type="entry name" value="HTH_TETR_2"/>
    <property type="match status" value="1"/>
</dbReference>
<dbReference type="EMBL" id="JAOVZB010000001">
    <property type="protein sequence ID" value="MCV2402002.1"/>
    <property type="molecule type" value="Genomic_DNA"/>
</dbReference>
<proteinExistence type="predicted"/>
<evidence type="ECO:0000313" key="8">
    <source>
        <dbReference type="Proteomes" id="UP001209713"/>
    </source>
</evidence>
<feature type="DNA-binding region" description="H-T-H motif" evidence="5">
    <location>
        <begin position="29"/>
        <end position="48"/>
    </location>
</feature>
<dbReference type="InterPro" id="IPR009057">
    <property type="entry name" value="Homeodomain-like_sf"/>
</dbReference>
<dbReference type="PANTHER" id="PTHR30055:SF175">
    <property type="entry name" value="HTH-TYPE TRANSCRIPTIONAL REPRESSOR KSTR2"/>
    <property type="match status" value="1"/>
</dbReference>
<keyword evidence="4" id="KW-0804">Transcription</keyword>
<evidence type="ECO:0000256" key="3">
    <source>
        <dbReference type="ARBA" id="ARBA00023125"/>
    </source>
</evidence>
<keyword evidence="2" id="KW-0805">Transcription regulation</keyword>
<name>A0ABT2YQ42_9GAMM</name>
<dbReference type="InterPro" id="IPR001647">
    <property type="entry name" value="HTH_TetR"/>
</dbReference>
<dbReference type="InterPro" id="IPR036271">
    <property type="entry name" value="Tet_transcr_reg_TetR-rel_C_sf"/>
</dbReference>
<dbReference type="InterPro" id="IPR050109">
    <property type="entry name" value="HTH-type_TetR-like_transc_reg"/>
</dbReference>
<dbReference type="Gene3D" id="1.10.357.10">
    <property type="entry name" value="Tetracycline Repressor, domain 2"/>
    <property type="match status" value="1"/>
</dbReference>
<evidence type="ECO:0000256" key="1">
    <source>
        <dbReference type="ARBA" id="ARBA00022491"/>
    </source>
</evidence>
<evidence type="ECO:0000256" key="2">
    <source>
        <dbReference type="ARBA" id="ARBA00023015"/>
    </source>
</evidence>
<dbReference type="PANTHER" id="PTHR30055">
    <property type="entry name" value="HTH-TYPE TRANSCRIPTIONAL REGULATOR RUTR"/>
    <property type="match status" value="1"/>
</dbReference>
<comment type="caution">
    <text evidence="7">The sequence shown here is derived from an EMBL/GenBank/DDBJ whole genome shotgun (WGS) entry which is preliminary data.</text>
</comment>
<dbReference type="RefSeq" id="WP_263529369.1">
    <property type="nucleotide sequence ID" value="NZ_JAOVZB010000001.1"/>
</dbReference>
<organism evidence="7 8">
    <name type="scientific">Marinomonas sargassi</name>
    <dbReference type="NCBI Taxonomy" id="2984494"/>
    <lineage>
        <taxon>Bacteria</taxon>
        <taxon>Pseudomonadati</taxon>
        <taxon>Pseudomonadota</taxon>
        <taxon>Gammaproteobacteria</taxon>
        <taxon>Oceanospirillales</taxon>
        <taxon>Oceanospirillaceae</taxon>
        <taxon>Marinomonas</taxon>
    </lineage>
</organism>
<evidence type="ECO:0000256" key="4">
    <source>
        <dbReference type="ARBA" id="ARBA00023163"/>
    </source>
</evidence>
<gene>
    <name evidence="7" type="ORF">OFY17_03785</name>
</gene>
<dbReference type="Proteomes" id="UP001209713">
    <property type="component" value="Unassembled WGS sequence"/>
</dbReference>
<keyword evidence="1" id="KW-0678">Repressor</keyword>
<evidence type="ECO:0000259" key="6">
    <source>
        <dbReference type="PROSITE" id="PS50977"/>
    </source>
</evidence>
<feature type="domain" description="HTH tetR-type" evidence="6">
    <location>
        <begin position="6"/>
        <end position="66"/>
    </location>
</feature>
<accession>A0ABT2YQ42</accession>
<keyword evidence="3 5" id="KW-0238">DNA-binding</keyword>
<dbReference type="Pfam" id="PF00440">
    <property type="entry name" value="TetR_N"/>
    <property type="match status" value="1"/>
</dbReference>
<reference evidence="7 8" key="1">
    <citation type="submission" date="2022-10" db="EMBL/GenBank/DDBJ databases">
        <title>Marinomonas transparenta sp. nov. and Marinomonas sargassi sp. nov., isolated from marine alga (Sargassum natans (L.) Gaillon).</title>
        <authorList>
            <person name="Wang Y."/>
        </authorList>
    </citation>
    <scope>NUCLEOTIDE SEQUENCE [LARGE SCALE GENOMIC DNA]</scope>
    <source>
        <strain evidence="7 8">C2222</strain>
    </source>
</reference>
<dbReference type="SUPFAM" id="SSF46689">
    <property type="entry name" value="Homeodomain-like"/>
    <property type="match status" value="1"/>
</dbReference>
<evidence type="ECO:0000313" key="7">
    <source>
        <dbReference type="EMBL" id="MCV2402002.1"/>
    </source>
</evidence>
<sequence>MVSDKVNTKSKIQDVAEGFIIKGGYDSFSFRDIAEAVGIKSASVHYHYPTKGDLVAAVMARYISHFSSQLPDPLSVELNPIEMLHGFIDGFKVKVVDQGNMSLCTMLTWNKSVLPDVVCEELASFYNIILDWLIKIFMRLDSVNDEKAQLQANQLFACLHGASILAQGTNNANCFDQAVAYWRMTYPLTA</sequence>
<keyword evidence="8" id="KW-1185">Reference proteome</keyword>
<protein>
    <submittedName>
        <fullName evidence="7">TetR/AcrR family transcriptional regulator</fullName>
    </submittedName>
</protein>